<comment type="pathway">
    <text evidence="1 5 6">Protein modification; protein lipoylation via endogenous pathway; protein N(6)-(lipoyl)lysine from octanoyl-[acyl-carrier-protein]: step 1/2.</text>
</comment>
<name>A0ABV2TPI2_9RHOO</name>
<feature type="site" description="Lowers pKa of active site Cys" evidence="5">
    <location>
        <position position="156"/>
    </location>
</feature>
<dbReference type="PROSITE" id="PS01313">
    <property type="entry name" value="LIPB"/>
    <property type="match status" value="1"/>
</dbReference>
<dbReference type="InterPro" id="IPR000544">
    <property type="entry name" value="Octanoyltransferase"/>
</dbReference>
<feature type="binding site" evidence="5">
    <location>
        <begin position="172"/>
        <end position="174"/>
    </location>
    <ligand>
        <name>substrate</name>
    </ligand>
</feature>
<dbReference type="PANTHER" id="PTHR10993">
    <property type="entry name" value="OCTANOYLTRANSFERASE"/>
    <property type="match status" value="1"/>
</dbReference>
<evidence type="ECO:0000259" key="8">
    <source>
        <dbReference type="PROSITE" id="PS51733"/>
    </source>
</evidence>
<gene>
    <name evidence="5 9" type="primary">lipB</name>
    <name evidence="9" type="ORF">ABXR19_16710</name>
</gene>
<comment type="subcellular location">
    <subcellularLocation>
        <location evidence="5">Cytoplasm</location>
    </subcellularLocation>
</comment>
<feature type="region of interest" description="Disordered" evidence="7">
    <location>
        <begin position="1"/>
        <end position="22"/>
    </location>
</feature>
<protein>
    <recommendedName>
        <fullName evidence="5 6">Octanoyltransferase</fullName>
        <ecNumber evidence="5 6">2.3.1.181</ecNumber>
    </recommendedName>
    <alternativeName>
        <fullName evidence="5">Lipoate-protein ligase B</fullName>
    </alternativeName>
    <alternativeName>
        <fullName evidence="5">Lipoyl/octanoyl transferase</fullName>
    </alternativeName>
    <alternativeName>
        <fullName evidence="5">Octanoyl-[acyl-carrier-protein]-protein N-octanoyltransferase</fullName>
    </alternativeName>
</protein>
<dbReference type="GO" id="GO:0033819">
    <property type="term" value="F:lipoyl(octanoyl) transferase activity"/>
    <property type="evidence" value="ECO:0007669"/>
    <property type="project" value="UniProtKB-EC"/>
</dbReference>
<dbReference type="NCBIfam" id="NF010922">
    <property type="entry name" value="PRK14342.1"/>
    <property type="match status" value="1"/>
</dbReference>
<dbReference type="PIRSF" id="PIRSF016262">
    <property type="entry name" value="LPLase"/>
    <property type="match status" value="1"/>
</dbReference>
<dbReference type="SUPFAM" id="SSF55681">
    <property type="entry name" value="Class II aaRS and biotin synthetases"/>
    <property type="match status" value="1"/>
</dbReference>
<dbReference type="InterPro" id="IPR045864">
    <property type="entry name" value="aa-tRNA-synth_II/BPL/LPL"/>
</dbReference>
<dbReference type="PANTHER" id="PTHR10993:SF7">
    <property type="entry name" value="LIPOYLTRANSFERASE 2, MITOCHONDRIAL-RELATED"/>
    <property type="match status" value="1"/>
</dbReference>
<dbReference type="InterPro" id="IPR020605">
    <property type="entry name" value="Octanoyltransferase_CS"/>
</dbReference>
<dbReference type="InterPro" id="IPR004143">
    <property type="entry name" value="BPL_LPL_catalytic"/>
</dbReference>
<dbReference type="PROSITE" id="PS51733">
    <property type="entry name" value="BPL_LPL_CATALYTIC"/>
    <property type="match status" value="1"/>
</dbReference>
<dbReference type="Pfam" id="PF21948">
    <property type="entry name" value="LplA-B_cat"/>
    <property type="match status" value="1"/>
</dbReference>
<dbReference type="NCBIfam" id="NF010925">
    <property type="entry name" value="PRK14345.1"/>
    <property type="match status" value="1"/>
</dbReference>
<comment type="catalytic activity">
    <reaction evidence="5 6">
        <text>octanoyl-[ACP] + L-lysyl-[protein] = N(6)-octanoyl-L-lysyl-[protein] + holo-[ACP] + H(+)</text>
        <dbReference type="Rhea" id="RHEA:17665"/>
        <dbReference type="Rhea" id="RHEA-COMP:9636"/>
        <dbReference type="Rhea" id="RHEA-COMP:9685"/>
        <dbReference type="Rhea" id="RHEA-COMP:9752"/>
        <dbReference type="Rhea" id="RHEA-COMP:9928"/>
        <dbReference type="ChEBI" id="CHEBI:15378"/>
        <dbReference type="ChEBI" id="CHEBI:29969"/>
        <dbReference type="ChEBI" id="CHEBI:64479"/>
        <dbReference type="ChEBI" id="CHEBI:78463"/>
        <dbReference type="ChEBI" id="CHEBI:78809"/>
        <dbReference type="EC" id="2.3.1.181"/>
    </reaction>
</comment>
<evidence type="ECO:0000256" key="7">
    <source>
        <dbReference type="SAM" id="MobiDB-lite"/>
    </source>
</evidence>
<feature type="domain" description="BPL/LPL catalytic" evidence="8">
    <location>
        <begin position="53"/>
        <end position="228"/>
    </location>
</feature>
<evidence type="ECO:0000256" key="1">
    <source>
        <dbReference type="ARBA" id="ARBA00004821"/>
    </source>
</evidence>
<feature type="active site" description="Acyl-thioester intermediate" evidence="5">
    <location>
        <position position="190"/>
    </location>
</feature>
<keyword evidence="5" id="KW-0963">Cytoplasm</keyword>
<evidence type="ECO:0000256" key="3">
    <source>
        <dbReference type="ARBA" id="ARBA00023315"/>
    </source>
</evidence>
<dbReference type="Gene3D" id="3.30.930.10">
    <property type="entry name" value="Bira Bifunctional Protein, Domain 2"/>
    <property type="match status" value="1"/>
</dbReference>
<evidence type="ECO:0000256" key="6">
    <source>
        <dbReference type="PIRNR" id="PIRNR016262"/>
    </source>
</evidence>
<comment type="caution">
    <text evidence="9">The sequence shown here is derived from an EMBL/GenBank/DDBJ whole genome shotgun (WGS) entry which is preliminary data.</text>
</comment>
<evidence type="ECO:0000313" key="10">
    <source>
        <dbReference type="Proteomes" id="UP001549691"/>
    </source>
</evidence>
<feature type="binding site" evidence="5">
    <location>
        <begin position="92"/>
        <end position="99"/>
    </location>
    <ligand>
        <name>substrate</name>
    </ligand>
</feature>
<comment type="miscellaneous">
    <text evidence="5">In the reaction, the free carboxyl group of octanoic acid is attached via an amide linkage to the epsilon-amino group of a specific lysine residue of lipoyl domains of lipoate-dependent enzymes.</text>
</comment>
<dbReference type="CDD" id="cd16444">
    <property type="entry name" value="LipB"/>
    <property type="match status" value="1"/>
</dbReference>
<evidence type="ECO:0000256" key="5">
    <source>
        <dbReference type="HAMAP-Rule" id="MF_00013"/>
    </source>
</evidence>
<keyword evidence="3 5" id="KW-0012">Acyltransferase</keyword>
<keyword evidence="2 5" id="KW-0808">Transferase</keyword>
<evidence type="ECO:0000256" key="4">
    <source>
        <dbReference type="ARBA" id="ARBA00024732"/>
    </source>
</evidence>
<evidence type="ECO:0000256" key="2">
    <source>
        <dbReference type="ARBA" id="ARBA00022679"/>
    </source>
</evidence>
<comment type="similarity">
    <text evidence="5 6">Belongs to the LipB family.</text>
</comment>
<feature type="binding site" evidence="5">
    <location>
        <begin position="159"/>
        <end position="161"/>
    </location>
    <ligand>
        <name>substrate</name>
    </ligand>
</feature>
<reference evidence="9 10" key="1">
    <citation type="submission" date="2024-07" db="EMBL/GenBank/DDBJ databases">
        <title>Uliginosibacterium flavum JJ3220;KACC:17644.</title>
        <authorList>
            <person name="Kim M.K."/>
        </authorList>
    </citation>
    <scope>NUCLEOTIDE SEQUENCE [LARGE SCALE GENOMIC DNA]</scope>
    <source>
        <strain evidence="9 10">KACC:17644</strain>
    </source>
</reference>
<sequence>MRELGAGDSELGKAGAAQSPVPSSQSLTLRQLGVVEYATTFAAQKRFTAERGPDTPDELWLLQHEPVYTQGLAGKPEHLLTASEIPVVQIDRGGQITYHGPGQAVVYLLIDLARRNLKVREQVTLMEQAMIDVLAAYGIAAERRGGAPGVYVKDAKIGALGLKISRGCSYHGLSLNVDLDLAPYLRINPCGYEGLRSTSLKEEGASTTTDAVLAQLATRLTELLDRDYPLAH</sequence>
<dbReference type="HAMAP" id="MF_00013">
    <property type="entry name" value="LipB"/>
    <property type="match status" value="1"/>
</dbReference>
<dbReference type="Proteomes" id="UP001549691">
    <property type="component" value="Unassembled WGS sequence"/>
</dbReference>
<accession>A0ABV2TPI2</accession>
<evidence type="ECO:0000313" key="9">
    <source>
        <dbReference type="EMBL" id="MET7015835.1"/>
    </source>
</evidence>
<comment type="function">
    <text evidence="4 5 6">Catalyzes the transfer of endogenously produced octanoic acid from octanoyl-acyl-carrier-protein onto the lipoyl domains of lipoate-dependent enzymes. Lipoyl-ACP can also act as a substrate although octanoyl-ACP is likely to be the physiological substrate.</text>
</comment>
<organism evidence="9 10">
    <name type="scientific">Uliginosibacterium flavum</name>
    <dbReference type="NCBI Taxonomy" id="1396831"/>
    <lineage>
        <taxon>Bacteria</taxon>
        <taxon>Pseudomonadati</taxon>
        <taxon>Pseudomonadota</taxon>
        <taxon>Betaproteobacteria</taxon>
        <taxon>Rhodocyclales</taxon>
        <taxon>Zoogloeaceae</taxon>
        <taxon>Uliginosibacterium</taxon>
    </lineage>
</organism>
<dbReference type="EC" id="2.3.1.181" evidence="5 6"/>
<dbReference type="NCBIfam" id="TIGR00214">
    <property type="entry name" value="lipB"/>
    <property type="match status" value="1"/>
</dbReference>
<dbReference type="EMBL" id="JBEWZI010000022">
    <property type="protein sequence ID" value="MET7015835.1"/>
    <property type="molecule type" value="Genomic_DNA"/>
</dbReference>
<proteinExistence type="inferred from homology"/>
<keyword evidence="10" id="KW-1185">Reference proteome</keyword>